<evidence type="ECO:0000313" key="1">
    <source>
        <dbReference type="EMBL" id="CAD7243849.1"/>
    </source>
</evidence>
<name>A0A7R9A5A1_9CRUS</name>
<reference evidence="1" key="1">
    <citation type="submission" date="2020-11" db="EMBL/GenBank/DDBJ databases">
        <authorList>
            <person name="Tran Van P."/>
        </authorList>
    </citation>
    <scope>NUCLEOTIDE SEQUENCE</scope>
</reference>
<dbReference type="Proteomes" id="UP000677054">
    <property type="component" value="Unassembled WGS sequence"/>
</dbReference>
<organism evidence="1">
    <name type="scientific">Darwinula stevensoni</name>
    <dbReference type="NCBI Taxonomy" id="69355"/>
    <lineage>
        <taxon>Eukaryota</taxon>
        <taxon>Metazoa</taxon>
        <taxon>Ecdysozoa</taxon>
        <taxon>Arthropoda</taxon>
        <taxon>Crustacea</taxon>
        <taxon>Oligostraca</taxon>
        <taxon>Ostracoda</taxon>
        <taxon>Podocopa</taxon>
        <taxon>Podocopida</taxon>
        <taxon>Darwinulocopina</taxon>
        <taxon>Darwinuloidea</taxon>
        <taxon>Darwinulidae</taxon>
        <taxon>Darwinula</taxon>
    </lineage>
</organism>
<evidence type="ECO:0000313" key="2">
    <source>
        <dbReference type="Proteomes" id="UP000677054"/>
    </source>
</evidence>
<gene>
    <name evidence="1" type="ORF">DSTB1V02_LOCUS3760</name>
</gene>
<accession>A0A7R9A5A1</accession>
<dbReference type="EMBL" id="LR900029">
    <property type="protein sequence ID" value="CAD7243849.1"/>
    <property type="molecule type" value="Genomic_DNA"/>
</dbReference>
<dbReference type="AlphaFoldDB" id="A0A7R9A5A1"/>
<keyword evidence="2" id="KW-1185">Reference proteome</keyword>
<proteinExistence type="predicted"/>
<sequence length="135" mass="15984">MYDRDPFLPDLRVLETVKARKLAQSLLMQMKRNQDEFGQEEADFWNEYEARPFKKSSKPYDPERSSVLALVLVLLFINHFTSIQNKVYLIIDGIIFHPIYLNHTSQWSSDFLASKGHGVHIKMDIPKEHLFRFEK</sequence>
<protein>
    <submittedName>
        <fullName evidence="1">Uncharacterized protein</fullName>
    </submittedName>
</protein>
<dbReference type="EMBL" id="CAJPEV010000512">
    <property type="protein sequence ID" value="CAG0885996.1"/>
    <property type="molecule type" value="Genomic_DNA"/>
</dbReference>